<organism evidence="4 5">
    <name type="scientific">Streptomyces buecherae</name>
    <dbReference type="NCBI Taxonomy" id="2763006"/>
    <lineage>
        <taxon>Bacteria</taxon>
        <taxon>Bacillati</taxon>
        <taxon>Actinomycetota</taxon>
        <taxon>Actinomycetes</taxon>
        <taxon>Kitasatosporales</taxon>
        <taxon>Streptomycetaceae</taxon>
        <taxon>Streptomyces</taxon>
    </lineage>
</organism>
<gene>
    <name evidence="4" type="ORF">HUT08_10635</name>
</gene>
<keyword evidence="5" id="KW-1185">Reference proteome</keyword>
<evidence type="ECO:0000256" key="1">
    <source>
        <dbReference type="ARBA" id="ARBA00022630"/>
    </source>
</evidence>
<keyword evidence="2" id="KW-0560">Oxidoreductase</keyword>
<sequence length="552" mass="58680">MTDADVIVVGAGLAGLAATRELALAGHRVILVDQESEQTLGGQARWSLGGLFLVGTPEQRLAGVRDGHDLALADWLASAGFDEQGQDRWPRRWAEAYVDFASGEKRRHLRSLGVRLALPVMWPERGSGSARGPGNSVPRFHLTWGSGPGIVAAFAGPVLEAAAEGRVSLRFHHRVDGLVTQGGSVTGVRGRLLAPDAATSSAPNSRDTVGDFELRAGCVLAAAGGMGGSEELIHKHWPTERLGPAPEELLIGVPPHVDGRMLSIVAAAGGSVIHLNRMWHYPDGVGHAEPAWPRHGVRVLAGPSPLWLDATGRRLPAPFFPGHDSLGPLGHVIGAGHAHSWLVLTRSMAERELTLSGSDQNTALAERDLRAYLTGLTARVPTSVQTLIRHREDLVVHSTLRGLVDGMNALTPASPLDYARVKREVRARDEQMSRAYSKDFQSMAVRNARAYWPDRLFKVASPHALLDRRHGPLLAVRLRPLTRKTLGGLETDLSARVLRCDGSALDGLFAAGEAAGFGGGGMHGHRALEGTFLGGCVFSGLTAGRAIASALG</sequence>
<evidence type="ECO:0000259" key="3">
    <source>
        <dbReference type="Pfam" id="PF00890"/>
    </source>
</evidence>
<dbReference type="Pfam" id="PF00890">
    <property type="entry name" value="FAD_binding_2"/>
    <property type="match status" value="1"/>
</dbReference>
<evidence type="ECO:0000313" key="4">
    <source>
        <dbReference type="EMBL" id="QKW49925.1"/>
    </source>
</evidence>
<reference evidence="4 5" key="1">
    <citation type="submission" date="2020-06" db="EMBL/GenBank/DDBJ databases">
        <title>Genome mining for natural products.</title>
        <authorList>
            <person name="Zhang B."/>
            <person name="Shi J."/>
            <person name="Ge H."/>
        </authorList>
    </citation>
    <scope>NUCLEOTIDE SEQUENCE [LARGE SCALE GENOMIC DNA]</scope>
    <source>
        <strain evidence="4 5">NA00687</strain>
    </source>
</reference>
<protein>
    <submittedName>
        <fullName evidence="4">FAD-binding dehydrogenase</fullName>
    </submittedName>
</protein>
<dbReference type="PANTHER" id="PTHR43260:SF1">
    <property type="entry name" value="KSDD-LIKE STEROID DEHYDROGENASE RV0785"/>
    <property type="match status" value="1"/>
</dbReference>
<dbReference type="EMBL" id="CP054929">
    <property type="protein sequence ID" value="QKW49925.1"/>
    <property type="molecule type" value="Genomic_DNA"/>
</dbReference>
<dbReference type="PANTHER" id="PTHR43260">
    <property type="entry name" value="3-KETOSTEROID-DELTA-1-DEHYDROGENASE"/>
    <property type="match status" value="1"/>
</dbReference>
<dbReference type="NCBIfam" id="NF009472">
    <property type="entry name" value="PRK12834.1"/>
    <property type="match status" value="1"/>
</dbReference>
<keyword evidence="1" id="KW-0285">Flavoprotein</keyword>
<dbReference type="RefSeq" id="WP_176161660.1">
    <property type="nucleotide sequence ID" value="NZ_CP054929.1"/>
</dbReference>
<dbReference type="AlphaFoldDB" id="A0A7H8N602"/>
<dbReference type="GO" id="GO:0033765">
    <property type="term" value="F:steroid dehydrogenase activity, acting on the CH-CH group of donors"/>
    <property type="evidence" value="ECO:0007669"/>
    <property type="project" value="UniProtKB-ARBA"/>
</dbReference>
<feature type="domain" description="FAD-dependent oxidoreductase 2 FAD-binding" evidence="3">
    <location>
        <begin position="5"/>
        <end position="533"/>
    </location>
</feature>
<name>A0A7H8N602_9ACTN</name>
<dbReference type="Gene3D" id="3.90.700.10">
    <property type="entry name" value="Succinate dehydrogenase/fumarate reductase flavoprotein, catalytic domain"/>
    <property type="match status" value="1"/>
</dbReference>
<dbReference type="Proteomes" id="UP000509303">
    <property type="component" value="Chromosome"/>
</dbReference>
<dbReference type="PIRSF" id="PIRSF036654">
    <property type="entry name" value="UCP036654"/>
    <property type="match status" value="1"/>
</dbReference>
<dbReference type="InterPro" id="IPR027477">
    <property type="entry name" value="Succ_DH/fumarate_Rdtase_cat_sf"/>
</dbReference>
<dbReference type="SUPFAM" id="SSF51905">
    <property type="entry name" value="FAD/NAD(P)-binding domain"/>
    <property type="match status" value="1"/>
</dbReference>
<evidence type="ECO:0000313" key="5">
    <source>
        <dbReference type="Proteomes" id="UP000509303"/>
    </source>
</evidence>
<dbReference type="InterPro" id="IPR014614">
    <property type="entry name" value="KsdD_DH"/>
</dbReference>
<dbReference type="InterPro" id="IPR036188">
    <property type="entry name" value="FAD/NAD-bd_sf"/>
</dbReference>
<accession>A0A7H8N602</accession>
<evidence type="ECO:0000256" key="2">
    <source>
        <dbReference type="ARBA" id="ARBA00023002"/>
    </source>
</evidence>
<dbReference type="InterPro" id="IPR003953">
    <property type="entry name" value="FAD-dep_OxRdtase_2_FAD-bd"/>
</dbReference>
<proteinExistence type="predicted"/>
<dbReference type="Gene3D" id="3.50.50.60">
    <property type="entry name" value="FAD/NAD(P)-binding domain"/>
    <property type="match status" value="1"/>
</dbReference>